<accession>A0A1C5AJW2</accession>
<proteinExistence type="predicted"/>
<dbReference type="Gene3D" id="2.130.10.10">
    <property type="entry name" value="YVTN repeat-like/Quinoprotein amine dehydrogenase"/>
    <property type="match status" value="2"/>
</dbReference>
<reference evidence="3" key="1">
    <citation type="submission" date="2016-06" db="EMBL/GenBank/DDBJ databases">
        <authorList>
            <person name="Varghese N."/>
            <person name="Submissions Spin"/>
        </authorList>
    </citation>
    <scope>NUCLEOTIDE SEQUENCE [LARGE SCALE GENOMIC DNA]</scope>
    <source>
        <strain evidence="3">DSM 43168</strain>
    </source>
</reference>
<feature type="chain" id="PRO_5008711244" evidence="1">
    <location>
        <begin position="24"/>
        <end position="356"/>
    </location>
</feature>
<dbReference type="InterPro" id="IPR011044">
    <property type="entry name" value="Quino_amine_DH_bsu"/>
</dbReference>
<dbReference type="RefSeq" id="WP_074477323.1">
    <property type="nucleotide sequence ID" value="NZ_FMCT01000013.1"/>
</dbReference>
<dbReference type="PROSITE" id="PS51257">
    <property type="entry name" value="PROKAR_LIPOPROTEIN"/>
    <property type="match status" value="1"/>
</dbReference>
<feature type="signal peptide" evidence="1">
    <location>
        <begin position="1"/>
        <end position="23"/>
    </location>
</feature>
<sequence length="356" mass="38041">MRRVFPAGVVCLAVVLAASTACAAGRTESGPTSSPAAPPPKDFRVTLLSEHAKFTHGVALSSNGERALTSSVEELADPPHGSVTLWDLTDPLKPRATPLVPDRGGTAVEVALSGDGRRAATFHARGELTLWDLADPAHPSPRKLAAKGVTSLALSYDGRYAIAGGDQGVHFWDLANPDQVRKTMLLGTGDPTYSYDVALSDDANRALVNYRADDGGGGDGGVMLYDLSDRSEPEAYALLRNGGYTSADEVALSGDGNTALVGYRHWTTYHEFVTYWDLRTWDKTELRPMTGWKVVPGVDGGTTWGWDLALDHDGKRALITAHDVYAPLADPNPPPSEVQFWALDTLTGFTRFPAPG</sequence>
<evidence type="ECO:0000313" key="2">
    <source>
        <dbReference type="EMBL" id="SCF45518.1"/>
    </source>
</evidence>
<dbReference type="EMBL" id="FMCT01000013">
    <property type="protein sequence ID" value="SCF45518.1"/>
    <property type="molecule type" value="Genomic_DNA"/>
</dbReference>
<evidence type="ECO:0000313" key="3">
    <source>
        <dbReference type="Proteomes" id="UP000183585"/>
    </source>
</evidence>
<dbReference type="SUPFAM" id="SSF50969">
    <property type="entry name" value="YVTN repeat-like/Quinoprotein amine dehydrogenase"/>
    <property type="match status" value="1"/>
</dbReference>
<name>A0A1C5AJW2_9ACTN</name>
<protein>
    <submittedName>
        <fullName evidence="2">Uncharacterized protein</fullName>
    </submittedName>
</protein>
<evidence type="ECO:0000256" key="1">
    <source>
        <dbReference type="SAM" id="SignalP"/>
    </source>
</evidence>
<dbReference type="AlphaFoldDB" id="A0A1C5AJW2"/>
<gene>
    <name evidence="2" type="ORF">GA0070563_113184</name>
</gene>
<keyword evidence="1" id="KW-0732">Signal</keyword>
<dbReference type="InterPro" id="IPR015943">
    <property type="entry name" value="WD40/YVTN_repeat-like_dom_sf"/>
</dbReference>
<organism evidence="2 3">
    <name type="scientific">Micromonospora carbonacea</name>
    <dbReference type="NCBI Taxonomy" id="47853"/>
    <lineage>
        <taxon>Bacteria</taxon>
        <taxon>Bacillati</taxon>
        <taxon>Actinomycetota</taxon>
        <taxon>Actinomycetes</taxon>
        <taxon>Micromonosporales</taxon>
        <taxon>Micromonosporaceae</taxon>
        <taxon>Micromonospora</taxon>
    </lineage>
</organism>
<dbReference type="Proteomes" id="UP000183585">
    <property type="component" value="Unassembled WGS sequence"/>
</dbReference>
<keyword evidence="3" id="KW-1185">Reference proteome</keyword>